<keyword evidence="3 8" id="KW-0813">Transport</keyword>
<dbReference type="Proteomes" id="UP000427769">
    <property type="component" value="Chromosome"/>
</dbReference>
<evidence type="ECO:0000313" key="11">
    <source>
        <dbReference type="Proteomes" id="UP000427769"/>
    </source>
</evidence>
<dbReference type="Pfam" id="PF00528">
    <property type="entry name" value="BPD_transp_1"/>
    <property type="match status" value="1"/>
</dbReference>
<dbReference type="GO" id="GO:0006865">
    <property type="term" value="P:amino acid transport"/>
    <property type="evidence" value="ECO:0007669"/>
    <property type="project" value="TreeGrafter"/>
</dbReference>
<dbReference type="RefSeq" id="WP_231715738.1">
    <property type="nucleotide sequence ID" value="NZ_AP021875.1"/>
</dbReference>
<dbReference type="InterPro" id="IPR043429">
    <property type="entry name" value="ArtM/GltK/GlnP/TcyL/YhdX-like"/>
</dbReference>
<keyword evidence="7 8" id="KW-0472">Membrane</keyword>
<dbReference type="EMBL" id="AP021875">
    <property type="protein sequence ID" value="BBO75336.1"/>
    <property type="molecule type" value="Genomic_DNA"/>
</dbReference>
<protein>
    <submittedName>
        <fullName evidence="10">ABC transporter permease</fullName>
    </submittedName>
</protein>
<evidence type="ECO:0000256" key="5">
    <source>
        <dbReference type="ARBA" id="ARBA00022692"/>
    </source>
</evidence>
<dbReference type="PROSITE" id="PS50928">
    <property type="entry name" value="ABC_TM1"/>
    <property type="match status" value="1"/>
</dbReference>
<evidence type="ECO:0000259" key="9">
    <source>
        <dbReference type="PROSITE" id="PS50928"/>
    </source>
</evidence>
<organism evidence="10 11">
    <name type="scientific">Desulfosarcina widdelii</name>
    <dbReference type="NCBI Taxonomy" id="947919"/>
    <lineage>
        <taxon>Bacteria</taxon>
        <taxon>Pseudomonadati</taxon>
        <taxon>Thermodesulfobacteriota</taxon>
        <taxon>Desulfobacteria</taxon>
        <taxon>Desulfobacterales</taxon>
        <taxon>Desulfosarcinaceae</taxon>
        <taxon>Desulfosarcina</taxon>
    </lineage>
</organism>
<accession>A0A5K7Z0W7</accession>
<dbReference type="PANTHER" id="PTHR30614:SF42">
    <property type="entry name" value="GLUTAMATE_ASPARTATE IMPORT PERMEASE PROTEIN GLTJ"/>
    <property type="match status" value="1"/>
</dbReference>
<dbReference type="PANTHER" id="PTHR30614">
    <property type="entry name" value="MEMBRANE COMPONENT OF AMINO ACID ABC TRANSPORTER"/>
    <property type="match status" value="1"/>
</dbReference>
<feature type="domain" description="ABC transmembrane type-1" evidence="9">
    <location>
        <begin position="26"/>
        <end position="225"/>
    </location>
</feature>
<dbReference type="NCBIfam" id="TIGR01726">
    <property type="entry name" value="HEQRo_perm_3TM"/>
    <property type="match status" value="1"/>
</dbReference>
<dbReference type="GO" id="GO:0043190">
    <property type="term" value="C:ATP-binding cassette (ABC) transporter complex"/>
    <property type="evidence" value="ECO:0007669"/>
    <property type="project" value="InterPro"/>
</dbReference>
<feature type="transmembrane region" description="Helical" evidence="8">
    <location>
        <begin position="30"/>
        <end position="50"/>
    </location>
</feature>
<evidence type="ECO:0000256" key="4">
    <source>
        <dbReference type="ARBA" id="ARBA00022475"/>
    </source>
</evidence>
<dbReference type="InterPro" id="IPR010065">
    <property type="entry name" value="AA_ABC_transptr_permease_3TM"/>
</dbReference>
<keyword evidence="11" id="KW-1185">Reference proteome</keyword>
<evidence type="ECO:0000256" key="1">
    <source>
        <dbReference type="ARBA" id="ARBA00004429"/>
    </source>
</evidence>
<comment type="similarity">
    <text evidence="2">Belongs to the binding-protein-dependent transport system permease family. HisMQ subfamily.</text>
</comment>
<dbReference type="CDD" id="cd06261">
    <property type="entry name" value="TM_PBP2"/>
    <property type="match status" value="1"/>
</dbReference>
<name>A0A5K7Z0W7_9BACT</name>
<evidence type="ECO:0000256" key="2">
    <source>
        <dbReference type="ARBA" id="ARBA00010072"/>
    </source>
</evidence>
<gene>
    <name evidence="10" type="ORF">DSCW_27530</name>
</gene>
<keyword evidence="4" id="KW-1003">Cell membrane</keyword>
<evidence type="ECO:0000256" key="3">
    <source>
        <dbReference type="ARBA" id="ARBA00022448"/>
    </source>
</evidence>
<keyword evidence="6 8" id="KW-1133">Transmembrane helix</keyword>
<proteinExistence type="inferred from homology"/>
<sequence>MGLLEYTFDWTVLWRAPYGRMFLDGTLTTLKLSTMAWVIAVAVGILVALLRVSRSPWLRFVGFAYVQFFRNTPLLVQLFFWYYAAPLLLPESAQAWLYDNVPDYSFWAGSAALGIYTASRVAEQFRSGLAAIPRDQYQAAYSMGLNTYQTYRYVILPYACRIILPPFTTEFLTCFKNSALTMTIGVMEITHTAYYIDSFTWHGLETTTGASLVYLSIAICVAFFMSLVEKRTAIPGMIVREQ</sequence>
<comment type="subcellular location">
    <subcellularLocation>
        <location evidence="1">Cell inner membrane</location>
        <topology evidence="1">Multi-pass membrane protein</topology>
    </subcellularLocation>
    <subcellularLocation>
        <location evidence="8">Cell membrane</location>
        <topology evidence="8">Multi-pass membrane protein</topology>
    </subcellularLocation>
</comment>
<reference evidence="10 11" key="1">
    <citation type="submission" date="2019-11" db="EMBL/GenBank/DDBJ databases">
        <title>Comparative genomics of hydrocarbon-degrading Desulfosarcina strains.</title>
        <authorList>
            <person name="Watanabe M."/>
            <person name="Kojima H."/>
            <person name="Fukui M."/>
        </authorList>
    </citation>
    <scope>NUCLEOTIDE SEQUENCE [LARGE SCALE GENOMIC DNA]</scope>
    <source>
        <strain evidence="10 11">PP31</strain>
    </source>
</reference>
<dbReference type="AlphaFoldDB" id="A0A5K7Z0W7"/>
<dbReference type="GO" id="GO:0022857">
    <property type="term" value="F:transmembrane transporter activity"/>
    <property type="evidence" value="ECO:0007669"/>
    <property type="project" value="InterPro"/>
</dbReference>
<dbReference type="KEGG" id="dwd:DSCW_27530"/>
<dbReference type="Gene3D" id="1.10.3720.10">
    <property type="entry name" value="MetI-like"/>
    <property type="match status" value="1"/>
</dbReference>
<keyword evidence="5 8" id="KW-0812">Transmembrane</keyword>
<dbReference type="SUPFAM" id="SSF161098">
    <property type="entry name" value="MetI-like"/>
    <property type="match status" value="1"/>
</dbReference>
<evidence type="ECO:0000313" key="10">
    <source>
        <dbReference type="EMBL" id="BBO75336.1"/>
    </source>
</evidence>
<evidence type="ECO:0000256" key="7">
    <source>
        <dbReference type="ARBA" id="ARBA00023136"/>
    </source>
</evidence>
<dbReference type="InterPro" id="IPR035906">
    <property type="entry name" value="MetI-like_sf"/>
</dbReference>
<dbReference type="InterPro" id="IPR000515">
    <property type="entry name" value="MetI-like"/>
</dbReference>
<evidence type="ECO:0000256" key="6">
    <source>
        <dbReference type="ARBA" id="ARBA00022989"/>
    </source>
</evidence>
<evidence type="ECO:0000256" key="8">
    <source>
        <dbReference type="RuleBase" id="RU363032"/>
    </source>
</evidence>
<feature type="transmembrane region" description="Helical" evidence="8">
    <location>
        <begin position="208"/>
        <end position="228"/>
    </location>
</feature>